<evidence type="ECO:0000313" key="7">
    <source>
        <dbReference type="Proteomes" id="UP001152795"/>
    </source>
</evidence>
<dbReference type="InterPro" id="IPR013783">
    <property type="entry name" value="Ig-like_fold"/>
</dbReference>
<dbReference type="EMBL" id="CACRXK020018338">
    <property type="protein sequence ID" value="CAB4032360.1"/>
    <property type="molecule type" value="Genomic_DNA"/>
</dbReference>
<proteinExistence type="predicted"/>
<evidence type="ECO:0000256" key="1">
    <source>
        <dbReference type="ARBA" id="ARBA00004479"/>
    </source>
</evidence>
<keyword evidence="5" id="KW-0393">Immunoglobulin domain</keyword>
<dbReference type="InterPro" id="IPR051275">
    <property type="entry name" value="Cell_adhesion_signaling"/>
</dbReference>
<comment type="caution">
    <text evidence="6">The sequence shown here is derived from an EMBL/GenBank/DDBJ whole genome shotgun (WGS) entry which is preliminary data.</text>
</comment>
<dbReference type="InterPro" id="IPR003598">
    <property type="entry name" value="Ig_sub2"/>
</dbReference>
<dbReference type="SMART" id="SM00408">
    <property type="entry name" value="IGc2"/>
    <property type="match status" value="1"/>
</dbReference>
<dbReference type="GO" id="GO:0005886">
    <property type="term" value="C:plasma membrane"/>
    <property type="evidence" value="ECO:0007669"/>
    <property type="project" value="TreeGrafter"/>
</dbReference>
<dbReference type="PANTHER" id="PTHR11640">
    <property type="entry name" value="NEPHRIN"/>
    <property type="match status" value="1"/>
</dbReference>
<protein>
    <submittedName>
        <fullName evidence="6">Hemicentin-1 isoform X4</fullName>
    </submittedName>
</protein>
<dbReference type="GO" id="GO:0098609">
    <property type="term" value="P:cell-cell adhesion"/>
    <property type="evidence" value="ECO:0007669"/>
    <property type="project" value="TreeGrafter"/>
</dbReference>
<dbReference type="SUPFAM" id="SSF48726">
    <property type="entry name" value="Immunoglobulin"/>
    <property type="match status" value="1"/>
</dbReference>
<keyword evidence="7" id="KW-1185">Reference proteome</keyword>
<evidence type="ECO:0000256" key="2">
    <source>
        <dbReference type="ARBA" id="ARBA00023136"/>
    </source>
</evidence>
<evidence type="ECO:0000256" key="4">
    <source>
        <dbReference type="ARBA" id="ARBA00023180"/>
    </source>
</evidence>
<keyword evidence="4" id="KW-0325">Glycoprotein</keyword>
<evidence type="ECO:0000256" key="5">
    <source>
        <dbReference type="ARBA" id="ARBA00023319"/>
    </source>
</evidence>
<dbReference type="Proteomes" id="UP001152795">
    <property type="component" value="Unassembled WGS sequence"/>
</dbReference>
<dbReference type="PANTHER" id="PTHR11640:SF31">
    <property type="entry name" value="IRREGULAR CHIASM C-ROUGHEST PROTEIN-RELATED"/>
    <property type="match status" value="1"/>
</dbReference>
<name>A0A7D9LK26_PARCT</name>
<keyword evidence="3" id="KW-1015">Disulfide bond</keyword>
<gene>
    <name evidence="6" type="ORF">PACLA_8A007866</name>
</gene>
<dbReference type="Pfam" id="PF13927">
    <property type="entry name" value="Ig_3"/>
    <property type="match status" value="1"/>
</dbReference>
<evidence type="ECO:0000313" key="6">
    <source>
        <dbReference type="EMBL" id="CAB4032360.1"/>
    </source>
</evidence>
<comment type="subcellular location">
    <subcellularLocation>
        <location evidence="1">Membrane</location>
        <topology evidence="1">Single-pass type I membrane protein</topology>
    </subcellularLocation>
</comment>
<dbReference type="AlphaFoldDB" id="A0A7D9LK26"/>
<dbReference type="SMART" id="SM00409">
    <property type="entry name" value="IG"/>
    <property type="match status" value="2"/>
</dbReference>
<dbReference type="InterPro" id="IPR007110">
    <property type="entry name" value="Ig-like_dom"/>
</dbReference>
<dbReference type="PROSITE" id="PS50835">
    <property type="entry name" value="IG_LIKE"/>
    <property type="match status" value="1"/>
</dbReference>
<dbReference type="GO" id="GO:0050839">
    <property type="term" value="F:cell adhesion molecule binding"/>
    <property type="evidence" value="ECO:0007669"/>
    <property type="project" value="TreeGrafter"/>
</dbReference>
<accession>A0A7D9LK26</accession>
<evidence type="ECO:0000256" key="3">
    <source>
        <dbReference type="ARBA" id="ARBA00023157"/>
    </source>
</evidence>
<keyword evidence="2" id="KW-0472">Membrane</keyword>
<dbReference type="Gene3D" id="2.60.40.10">
    <property type="entry name" value="Immunoglobulins"/>
    <property type="match status" value="1"/>
</dbReference>
<sequence>MKAVLSTNFLFSGEASIIFDPPSPPIQYVFNVGEVRLAWHYKTSGISSMPTAKLSAEIKGNYEQILILIGKRAIYPDSPYKGRLTGWRNMSFALIIIKNLTSDDFTNYKITVGDTSLQHDVEITFANYSVGVTHGGKSNGSILKKEKISRNETNIYTCVANNQYGFHNQSVLDVKVQHPPSLFRVTSSSESSYIGQMVTFTCTGDGDPVPVYSWKTPDNHTSTGNNTLVVLLHSSRQFGMYTCITSNLHGHTTRNITLKQLCK</sequence>
<dbReference type="OrthoDB" id="5990505at2759"/>
<dbReference type="GO" id="GO:0005911">
    <property type="term" value="C:cell-cell junction"/>
    <property type="evidence" value="ECO:0007669"/>
    <property type="project" value="TreeGrafter"/>
</dbReference>
<organism evidence="6 7">
    <name type="scientific">Paramuricea clavata</name>
    <name type="common">Red gorgonian</name>
    <name type="synonym">Violescent sea-whip</name>
    <dbReference type="NCBI Taxonomy" id="317549"/>
    <lineage>
        <taxon>Eukaryota</taxon>
        <taxon>Metazoa</taxon>
        <taxon>Cnidaria</taxon>
        <taxon>Anthozoa</taxon>
        <taxon>Octocorallia</taxon>
        <taxon>Malacalcyonacea</taxon>
        <taxon>Plexauridae</taxon>
        <taxon>Paramuricea</taxon>
    </lineage>
</organism>
<dbReference type="InterPro" id="IPR036179">
    <property type="entry name" value="Ig-like_dom_sf"/>
</dbReference>
<reference evidence="6" key="1">
    <citation type="submission" date="2020-04" db="EMBL/GenBank/DDBJ databases">
        <authorList>
            <person name="Alioto T."/>
            <person name="Alioto T."/>
            <person name="Gomez Garrido J."/>
        </authorList>
    </citation>
    <scope>NUCLEOTIDE SEQUENCE</scope>
    <source>
        <strain evidence="6">A484AB</strain>
    </source>
</reference>
<dbReference type="InterPro" id="IPR003599">
    <property type="entry name" value="Ig_sub"/>
</dbReference>